<name>A0ABQ5QS60_9ACTN</name>
<comment type="caution">
    <text evidence="1">The sequence shown here is derived from an EMBL/GenBank/DDBJ whole genome shotgun (WGS) entry which is preliminary data.</text>
</comment>
<evidence type="ECO:0008006" key="3">
    <source>
        <dbReference type="Google" id="ProtNLM"/>
    </source>
</evidence>
<dbReference type="RefSeq" id="WP_281894698.1">
    <property type="nucleotide sequence ID" value="NZ_BSDI01000009.1"/>
</dbReference>
<proteinExistence type="predicted"/>
<organism evidence="1 2">
    <name type="scientific">Phytohabitans aurantiacus</name>
    <dbReference type="NCBI Taxonomy" id="3016789"/>
    <lineage>
        <taxon>Bacteria</taxon>
        <taxon>Bacillati</taxon>
        <taxon>Actinomycetota</taxon>
        <taxon>Actinomycetes</taxon>
        <taxon>Micromonosporales</taxon>
        <taxon>Micromonosporaceae</taxon>
    </lineage>
</organism>
<protein>
    <recommendedName>
        <fullName evidence="3">Nucleotidyltransferase</fullName>
    </recommendedName>
</protein>
<accession>A0ABQ5QS60</accession>
<dbReference type="Proteomes" id="UP001144280">
    <property type="component" value="Unassembled WGS sequence"/>
</dbReference>
<keyword evidence="2" id="KW-1185">Reference proteome</keyword>
<evidence type="ECO:0000313" key="2">
    <source>
        <dbReference type="Proteomes" id="UP001144280"/>
    </source>
</evidence>
<evidence type="ECO:0000313" key="1">
    <source>
        <dbReference type="EMBL" id="GLH97115.1"/>
    </source>
</evidence>
<reference evidence="1" key="1">
    <citation type="submission" date="2022-12" db="EMBL/GenBank/DDBJ databases">
        <title>New Phytohabitans aurantiacus sp. RD004123 nov., an actinomycete isolated from soil.</title>
        <authorList>
            <person name="Triningsih D.W."/>
            <person name="Harunari E."/>
            <person name="Igarashi Y."/>
        </authorList>
    </citation>
    <scope>NUCLEOTIDE SEQUENCE</scope>
    <source>
        <strain evidence="1">RD004123</strain>
    </source>
</reference>
<gene>
    <name evidence="1" type="ORF">Pa4123_23900</name>
</gene>
<sequence>MVIGAQAIYLHTGKAPIALAEATKDCDLALDTRRLGPAPLIEEAMRTAGFHLNVEGRQPGSWLNADGIPVDLMVPESLAGAAGRRAARIPPHERNAARRAVGLEAAVVDHAPMAVPALDPEDRRCPVANVAGPAALLVAKLHKVGERQATPTRLIDKDAHDIYRLLVAVSTGRLAADLRHLRASELAGDASEQAIRFLDALFASGPDALGSTMAGRAEEGVGEPATVSASVAVLAKDLLIAVD</sequence>
<dbReference type="EMBL" id="BSDI01000009">
    <property type="protein sequence ID" value="GLH97115.1"/>
    <property type="molecule type" value="Genomic_DNA"/>
</dbReference>